<organism evidence="1 2">
    <name type="scientific">Amycolatopsis rubida</name>
    <dbReference type="NCBI Taxonomy" id="112413"/>
    <lineage>
        <taxon>Bacteria</taxon>
        <taxon>Bacillati</taxon>
        <taxon>Actinomycetota</taxon>
        <taxon>Actinomycetes</taxon>
        <taxon>Pseudonocardiales</taxon>
        <taxon>Pseudonocardiaceae</taxon>
        <taxon>Amycolatopsis</taxon>
    </lineage>
</organism>
<evidence type="ECO:0000313" key="1">
    <source>
        <dbReference type="EMBL" id="SFQ31656.1"/>
    </source>
</evidence>
<accession>A0A1I5XIM8</accession>
<dbReference type="OrthoDB" id="9885796at2"/>
<protein>
    <submittedName>
        <fullName evidence="1">Uncharacterized protein</fullName>
    </submittedName>
</protein>
<reference evidence="2" key="1">
    <citation type="submission" date="2016-10" db="EMBL/GenBank/DDBJ databases">
        <authorList>
            <person name="Varghese N."/>
            <person name="Submissions S."/>
        </authorList>
    </citation>
    <scope>NUCLEOTIDE SEQUENCE [LARGE SCALE GENOMIC DNA]</scope>
    <source>
        <strain evidence="2">DSM 44637</strain>
    </source>
</reference>
<name>A0A1I5XIM8_9PSEU</name>
<evidence type="ECO:0000313" key="2">
    <source>
        <dbReference type="Proteomes" id="UP000199137"/>
    </source>
</evidence>
<sequence>MFKLYITEANRNKKDPDDGVVRITDDFRSREDMIEDLLAMGYTEGDVEKVRSGDPRGWIEAANGDDIQWSDTEYRGRTAVADLILPVERLDQIAEAATRTIAGWIDSGELPDTVLFWGDVCRDYSLGGLDEPGNDDVQGVDYQYIKDRVENWLWDGRPSNQDT</sequence>
<dbReference type="Proteomes" id="UP000199137">
    <property type="component" value="Unassembled WGS sequence"/>
</dbReference>
<gene>
    <name evidence="1" type="ORF">SAMN05421854_110253</name>
</gene>
<dbReference type="EMBL" id="FOWC01000010">
    <property type="protein sequence ID" value="SFQ31656.1"/>
    <property type="molecule type" value="Genomic_DNA"/>
</dbReference>
<dbReference type="RefSeq" id="WP_093575785.1">
    <property type="nucleotide sequence ID" value="NZ_FOWC01000010.1"/>
</dbReference>
<proteinExistence type="predicted"/>
<dbReference type="AlphaFoldDB" id="A0A1I5XIM8"/>